<name>A0A2K3KFJ1_TRIPR</name>
<gene>
    <name evidence="1" type="ORF">L195_g054346</name>
</gene>
<proteinExistence type="predicted"/>
<dbReference type="STRING" id="57577.A0A2K3KFJ1"/>
<accession>A0A2K3KFJ1</accession>
<feature type="non-terminal residue" evidence="1">
    <location>
        <position position="1"/>
    </location>
</feature>
<dbReference type="Proteomes" id="UP000236291">
    <property type="component" value="Unassembled WGS sequence"/>
</dbReference>
<evidence type="ECO:0000313" key="2">
    <source>
        <dbReference type="Proteomes" id="UP000236291"/>
    </source>
</evidence>
<dbReference type="AlphaFoldDB" id="A0A2K3KFJ1"/>
<sequence length="98" mass="11131">LASQGTSHICLKIQIKVEGKIKCYAKVVFYEQSKVACETMTQIQENCLSSFSADGQEQLPSVSMVVEWMITCDPVKDKSIRIACFVFLMNQSRLRFFP</sequence>
<dbReference type="EMBL" id="ASHM01094674">
    <property type="protein sequence ID" value="PNX65067.1"/>
    <property type="molecule type" value="Genomic_DNA"/>
</dbReference>
<organism evidence="1 2">
    <name type="scientific">Trifolium pratense</name>
    <name type="common">Red clover</name>
    <dbReference type="NCBI Taxonomy" id="57577"/>
    <lineage>
        <taxon>Eukaryota</taxon>
        <taxon>Viridiplantae</taxon>
        <taxon>Streptophyta</taxon>
        <taxon>Embryophyta</taxon>
        <taxon>Tracheophyta</taxon>
        <taxon>Spermatophyta</taxon>
        <taxon>Magnoliopsida</taxon>
        <taxon>eudicotyledons</taxon>
        <taxon>Gunneridae</taxon>
        <taxon>Pentapetalae</taxon>
        <taxon>rosids</taxon>
        <taxon>fabids</taxon>
        <taxon>Fabales</taxon>
        <taxon>Fabaceae</taxon>
        <taxon>Papilionoideae</taxon>
        <taxon>50 kb inversion clade</taxon>
        <taxon>NPAAA clade</taxon>
        <taxon>Hologalegina</taxon>
        <taxon>IRL clade</taxon>
        <taxon>Trifolieae</taxon>
        <taxon>Trifolium</taxon>
    </lineage>
</organism>
<evidence type="ECO:0000313" key="1">
    <source>
        <dbReference type="EMBL" id="PNX65067.1"/>
    </source>
</evidence>
<reference evidence="1 2" key="1">
    <citation type="journal article" date="2014" name="Am. J. Bot.">
        <title>Genome assembly and annotation for red clover (Trifolium pratense; Fabaceae).</title>
        <authorList>
            <person name="Istvanek J."/>
            <person name="Jaros M."/>
            <person name="Krenek A."/>
            <person name="Repkova J."/>
        </authorList>
    </citation>
    <scope>NUCLEOTIDE SEQUENCE [LARGE SCALE GENOMIC DNA]</scope>
    <source>
        <strain evidence="2">cv. Tatra</strain>
        <tissue evidence="1">Young leaves</tissue>
    </source>
</reference>
<comment type="caution">
    <text evidence="1">The sequence shown here is derived from an EMBL/GenBank/DDBJ whole genome shotgun (WGS) entry which is preliminary data.</text>
</comment>
<protein>
    <submittedName>
        <fullName evidence="1">Leucine-rich repeat-containing protein</fullName>
    </submittedName>
</protein>
<reference evidence="1 2" key="2">
    <citation type="journal article" date="2017" name="Front. Plant Sci.">
        <title>Gene Classification and Mining of Molecular Markers Useful in Red Clover (Trifolium pratense) Breeding.</title>
        <authorList>
            <person name="Istvanek J."/>
            <person name="Dluhosova J."/>
            <person name="Dluhos P."/>
            <person name="Patkova L."/>
            <person name="Nedelnik J."/>
            <person name="Repkova J."/>
        </authorList>
    </citation>
    <scope>NUCLEOTIDE SEQUENCE [LARGE SCALE GENOMIC DNA]</scope>
    <source>
        <strain evidence="2">cv. Tatra</strain>
        <tissue evidence="1">Young leaves</tissue>
    </source>
</reference>